<keyword evidence="2" id="KW-1185">Reference proteome</keyword>
<dbReference type="AlphaFoldDB" id="A0A7L4P7K0"/>
<comment type="caution">
    <text evidence="1">The sequence shown here is derived from an EMBL/GenBank/DDBJ whole genome shotgun (WGS) entry which is preliminary data.</text>
</comment>
<protein>
    <submittedName>
        <fullName evidence="1">Uncharacterized protein</fullName>
    </submittedName>
</protein>
<dbReference type="RefSeq" id="WP_179790366.1">
    <property type="nucleotide sequence ID" value="NZ_JAAVJF010000001.1"/>
</dbReference>
<evidence type="ECO:0000313" key="1">
    <source>
        <dbReference type="EMBL" id="NYR15029.1"/>
    </source>
</evidence>
<name>A0A7L4P7K0_9CREN</name>
<accession>A0A7L4P7K0</accession>
<sequence length="56" mass="6129">MFEPAGAEVYHRHVYGDPNGFCKPGGELLGVKRRIYGVALLRQPDGDVDIPEGPSF</sequence>
<organism evidence="1 2">
    <name type="scientific">Pyrobaculum arsenaticum</name>
    <dbReference type="NCBI Taxonomy" id="121277"/>
    <lineage>
        <taxon>Archaea</taxon>
        <taxon>Thermoproteota</taxon>
        <taxon>Thermoprotei</taxon>
        <taxon>Thermoproteales</taxon>
        <taxon>Thermoproteaceae</taxon>
        <taxon>Pyrobaculum</taxon>
    </lineage>
</organism>
<dbReference type="Proteomes" id="UP000554766">
    <property type="component" value="Unassembled WGS sequence"/>
</dbReference>
<evidence type="ECO:0000313" key="2">
    <source>
        <dbReference type="Proteomes" id="UP000554766"/>
    </source>
</evidence>
<dbReference type="EMBL" id="JAAVJF010000001">
    <property type="protein sequence ID" value="NYR15029.1"/>
    <property type="molecule type" value="Genomic_DNA"/>
</dbReference>
<proteinExistence type="predicted"/>
<reference evidence="1 2" key="1">
    <citation type="journal article" date="2020" name="Nat. Commun.">
        <title>The structures of two archaeal type IV pili illuminate evolutionary relationships.</title>
        <authorList>
            <person name="Wang F."/>
            <person name="Baquero D.P."/>
            <person name="Su Z."/>
            <person name="Beltran L.C."/>
            <person name="Prangishvili D."/>
            <person name="Krupovic M."/>
            <person name="Egelman E.H."/>
        </authorList>
    </citation>
    <scope>NUCLEOTIDE SEQUENCE [LARGE SCALE GENOMIC DNA]</scope>
    <source>
        <strain evidence="1 2">2GA</strain>
    </source>
</reference>
<gene>
    <name evidence="1" type="ORF">HC235_03470</name>
</gene>